<evidence type="ECO:0000313" key="2">
    <source>
        <dbReference type="EMBL" id="MCU7380525.1"/>
    </source>
</evidence>
<proteinExistence type="predicted"/>
<reference evidence="2" key="1">
    <citation type="submission" date="2022-09" db="EMBL/GenBank/DDBJ databases">
        <title>Culturomic study of gut microbiota in children with autism spectrum disorder.</title>
        <authorList>
            <person name="Efimov B.A."/>
            <person name="Chaplin A.V."/>
            <person name="Sokolova S.R."/>
            <person name="Pikina A.P."/>
            <person name="Korzhanova M."/>
            <person name="Belova V."/>
            <person name="Korostin D."/>
        </authorList>
    </citation>
    <scope>NUCLEOTIDE SEQUENCE</scope>
    <source>
        <strain evidence="2">ASD5510</strain>
    </source>
</reference>
<feature type="region of interest" description="Disordered" evidence="1">
    <location>
        <begin position="1"/>
        <end position="23"/>
    </location>
</feature>
<dbReference type="EMBL" id="JAOSHN010000010">
    <property type="protein sequence ID" value="MCU7380525.1"/>
    <property type="molecule type" value="Genomic_DNA"/>
</dbReference>
<protein>
    <submittedName>
        <fullName evidence="2">DUF2634 domain-containing protein</fullName>
    </submittedName>
</protein>
<dbReference type="InterPro" id="IPR020288">
    <property type="entry name" value="Sheath_initiator"/>
</dbReference>
<evidence type="ECO:0000313" key="3">
    <source>
        <dbReference type="Proteomes" id="UP001065549"/>
    </source>
</evidence>
<name>A0A9J6QYJ8_9FIRM</name>
<sequence length="166" mass="18686">MSEEDIIMDEDELEEDEEESLFPEDMDELTMEEEELEEDEPAGYVSGIAFSDDFIRDGQNRLITATGVEAWKQWCMNCIAMERDSSVIYSPDYGIYAKDALATSDRNEAESILIREITEALKADPLGRTDYVAEIEFVWGPDSVTVQVEVVGIDEATIDIEVPIVA</sequence>
<gene>
    <name evidence="2" type="ORF">OBO34_19620</name>
</gene>
<dbReference type="Proteomes" id="UP001065549">
    <property type="component" value="Unassembled WGS sequence"/>
</dbReference>
<dbReference type="Pfam" id="PF10934">
    <property type="entry name" value="Sheath_initiator"/>
    <property type="match status" value="1"/>
</dbReference>
<accession>A0A9J6QYJ8</accession>
<dbReference type="AlphaFoldDB" id="A0A9J6QYJ8"/>
<keyword evidence="3" id="KW-1185">Reference proteome</keyword>
<evidence type="ECO:0000256" key="1">
    <source>
        <dbReference type="SAM" id="MobiDB-lite"/>
    </source>
</evidence>
<comment type="caution">
    <text evidence="2">The sequence shown here is derived from an EMBL/GenBank/DDBJ whole genome shotgun (WGS) entry which is preliminary data.</text>
</comment>
<organism evidence="2 3">
    <name type="scientific">Hominibacterium faecale</name>
    <dbReference type="NCBI Taxonomy" id="2839743"/>
    <lineage>
        <taxon>Bacteria</taxon>
        <taxon>Bacillati</taxon>
        <taxon>Bacillota</taxon>
        <taxon>Clostridia</taxon>
        <taxon>Peptostreptococcales</taxon>
        <taxon>Anaerovoracaceae</taxon>
        <taxon>Hominibacterium</taxon>
    </lineage>
</organism>
<dbReference type="RefSeq" id="WP_269478775.1">
    <property type="nucleotide sequence ID" value="NZ_JAOSHN010000010.1"/>
</dbReference>